<dbReference type="EMBL" id="CP002859">
    <property type="protein sequence ID" value="AEI49803.1"/>
    <property type="molecule type" value="Genomic_DNA"/>
</dbReference>
<accession>A0A7U4E6P1</accession>
<dbReference type="Proteomes" id="UP000000493">
    <property type="component" value="Chromosome"/>
</dbReference>
<dbReference type="GO" id="GO:0016787">
    <property type="term" value="F:hydrolase activity"/>
    <property type="evidence" value="ECO:0007669"/>
    <property type="project" value="UniProtKB-KW"/>
</dbReference>
<dbReference type="KEGG" id="rsi:Runsl_3437"/>
<proteinExistence type="predicted"/>
<feature type="domain" description="AB hydrolase-1" evidence="1">
    <location>
        <begin position="23"/>
        <end position="249"/>
    </location>
</feature>
<dbReference type="InterPro" id="IPR000073">
    <property type="entry name" value="AB_hydrolase_1"/>
</dbReference>
<keyword evidence="3" id="KW-1185">Reference proteome</keyword>
<dbReference type="RefSeq" id="WP_013929107.1">
    <property type="nucleotide sequence ID" value="NC_015703.1"/>
</dbReference>
<reference evidence="3" key="1">
    <citation type="submission" date="2011-06" db="EMBL/GenBank/DDBJ databases">
        <title>The complete genome of chromosome of Runella slithyformis DSM 19594.</title>
        <authorList>
            <consortium name="US DOE Joint Genome Institute (JGI-PGF)"/>
            <person name="Lucas S."/>
            <person name="Han J."/>
            <person name="Lapidus A."/>
            <person name="Bruce D."/>
            <person name="Goodwin L."/>
            <person name="Pitluck S."/>
            <person name="Peters L."/>
            <person name="Kyrpides N."/>
            <person name="Mavromatis K."/>
            <person name="Ivanova N."/>
            <person name="Ovchinnikova G."/>
            <person name="Zhang X."/>
            <person name="Misra M."/>
            <person name="Detter J.C."/>
            <person name="Tapia R."/>
            <person name="Han C."/>
            <person name="Land M."/>
            <person name="Hauser L."/>
            <person name="Markowitz V."/>
            <person name="Cheng J.-F."/>
            <person name="Hugenholtz P."/>
            <person name="Woyke T."/>
            <person name="Wu D."/>
            <person name="Tindall B."/>
            <person name="Faehrich R."/>
            <person name="Brambilla E."/>
            <person name="Klenk H.-P."/>
            <person name="Eisen J.A."/>
        </authorList>
    </citation>
    <scope>NUCLEOTIDE SEQUENCE [LARGE SCALE GENOMIC DNA]</scope>
    <source>
        <strain evidence="3">ATCC 29530 / DSM 19594 / LMG 11500 / NCIMB 11436 / LSU 4</strain>
    </source>
</reference>
<sequence>MKIIERDNAIIQYTRDGNGETTLLFVHGSYIDHTYWMAQIDHFTSHYTVVTFDLPGHGASGKERESWTVEGFALDVITVVKELALQNVILIGHSLAADINLMAATMAPELFIGFIAIDYYKNAGFPLAEEEQVNEIRKNLRLDFAATNEQYARMALLTPQTPPDITDSVVKAYRNAYAPMGIPTMEQIFDIYTVEKKLLPLLNFKLYLINVDYLPTQEEPLKTYAKRGYSLAHMKGTSHFPMIEHPQKLNTLLESFIAEIEGKV</sequence>
<dbReference type="AlphaFoldDB" id="A0A7U4E6P1"/>
<dbReference type="Pfam" id="PF12697">
    <property type="entry name" value="Abhydrolase_6"/>
    <property type="match status" value="1"/>
</dbReference>
<dbReference type="InterPro" id="IPR050228">
    <property type="entry name" value="Carboxylesterase_BioH"/>
</dbReference>
<name>A0A7U4E6P1_RUNSL</name>
<reference evidence="2 3" key="2">
    <citation type="journal article" date="2012" name="Stand. Genomic Sci.">
        <title>Complete genome sequence of the aquatic bacterium Runella slithyformis type strain (LSU 4(T)).</title>
        <authorList>
            <person name="Copeland A."/>
            <person name="Zhang X."/>
            <person name="Misra M."/>
            <person name="Lapidus A."/>
            <person name="Nolan M."/>
            <person name="Lucas S."/>
            <person name="Deshpande S."/>
            <person name="Cheng J.F."/>
            <person name="Tapia R."/>
            <person name="Goodwin L.A."/>
            <person name="Pitluck S."/>
            <person name="Liolios K."/>
            <person name="Pagani I."/>
            <person name="Ivanova N."/>
            <person name="Mikhailova N."/>
            <person name="Pati A."/>
            <person name="Chen A."/>
            <person name="Palaniappan K."/>
            <person name="Land M."/>
            <person name="Hauser L."/>
            <person name="Pan C."/>
            <person name="Jeffries C.D."/>
            <person name="Detter J.C."/>
            <person name="Brambilla E.M."/>
            <person name="Rohde M."/>
            <person name="Djao O.D."/>
            <person name="Goker M."/>
            <person name="Sikorski J."/>
            <person name="Tindall B.J."/>
            <person name="Woyke T."/>
            <person name="Bristow J."/>
            <person name="Eisen J.A."/>
            <person name="Markowitz V."/>
            <person name="Hugenholtz P."/>
            <person name="Kyrpides N.C."/>
            <person name="Klenk H.P."/>
            <person name="Mavromatis K."/>
        </authorList>
    </citation>
    <scope>NUCLEOTIDE SEQUENCE [LARGE SCALE GENOMIC DNA]</scope>
    <source>
        <strain evidence="3">ATCC 29530 / DSM 19594 / LMG 11500 / NCIMB 11436 / LSU 4</strain>
    </source>
</reference>
<dbReference type="InterPro" id="IPR029058">
    <property type="entry name" value="AB_hydrolase_fold"/>
</dbReference>
<evidence type="ECO:0000313" key="3">
    <source>
        <dbReference type="Proteomes" id="UP000000493"/>
    </source>
</evidence>
<gene>
    <name evidence="2" type="ordered locus">Runsl_3437</name>
</gene>
<dbReference type="PANTHER" id="PTHR43194:SF2">
    <property type="entry name" value="PEROXISOMAL MEMBRANE PROTEIN LPX1"/>
    <property type="match status" value="1"/>
</dbReference>
<evidence type="ECO:0000313" key="2">
    <source>
        <dbReference type="EMBL" id="AEI49803.1"/>
    </source>
</evidence>
<organism evidence="2 3">
    <name type="scientific">Runella slithyformis (strain ATCC 29530 / DSM 19594 / LMG 11500 / NCIMB 11436 / LSU 4)</name>
    <dbReference type="NCBI Taxonomy" id="761193"/>
    <lineage>
        <taxon>Bacteria</taxon>
        <taxon>Pseudomonadati</taxon>
        <taxon>Bacteroidota</taxon>
        <taxon>Cytophagia</taxon>
        <taxon>Cytophagales</taxon>
        <taxon>Spirosomataceae</taxon>
        <taxon>Runella</taxon>
    </lineage>
</organism>
<protein>
    <submittedName>
        <fullName evidence="2">Alpha/beta hydrolase fold protein</fullName>
    </submittedName>
</protein>
<evidence type="ECO:0000259" key="1">
    <source>
        <dbReference type="Pfam" id="PF12697"/>
    </source>
</evidence>
<dbReference type="SUPFAM" id="SSF53474">
    <property type="entry name" value="alpha/beta-Hydrolases"/>
    <property type="match status" value="1"/>
</dbReference>
<keyword evidence="2" id="KW-0378">Hydrolase</keyword>
<dbReference type="PANTHER" id="PTHR43194">
    <property type="entry name" value="HYDROLASE ALPHA/BETA FOLD FAMILY"/>
    <property type="match status" value="1"/>
</dbReference>
<dbReference type="Gene3D" id="3.40.50.1820">
    <property type="entry name" value="alpha/beta hydrolase"/>
    <property type="match status" value="1"/>
</dbReference>